<dbReference type="GO" id="GO:0003712">
    <property type="term" value="F:transcription coregulator activity"/>
    <property type="evidence" value="ECO:0007669"/>
    <property type="project" value="InterPro"/>
</dbReference>
<dbReference type="InterPro" id="IPR019404">
    <property type="entry name" value="Mediator_Med11"/>
</dbReference>
<reference evidence="5" key="1">
    <citation type="journal article" date="2020" name="Stud. Mycol.">
        <title>101 Dothideomycetes genomes: a test case for predicting lifestyles and emergence of pathogens.</title>
        <authorList>
            <person name="Haridas S."/>
            <person name="Albert R."/>
            <person name="Binder M."/>
            <person name="Bloem J."/>
            <person name="Labutti K."/>
            <person name="Salamov A."/>
            <person name="Andreopoulos B."/>
            <person name="Baker S."/>
            <person name="Barry K."/>
            <person name="Bills G."/>
            <person name="Bluhm B."/>
            <person name="Cannon C."/>
            <person name="Castanera R."/>
            <person name="Culley D."/>
            <person name="Daum C."/>
            <person name="Ezra D."/>
            <person name="Gonzalez J."/>
            <person name="Henrissat B."/>
            <person name="Kuo A."/>
            <person name="Liang C."/>
            <person name="Lipzen A."/>
            <person name="Lutzoni F."/>
            <person name="Magnuson J."/>
            <person name="Mondo S."/>
            <person name="Nolan M."/>
            <person name="Ohm R."/>
            <person name="Pangilinan J."/>
            <person name="Park H.-J."/>
            <person name="Ramirez L."/>
            <person name="Alfaro M."/>
            <person name="Sun H."/>
            <person name="Tritt A."/>
            <person name="Yoshinaga Y."/>
            <person name="Zwiers L.-H."/>
            <person name="Turgeon B."/>
            <person name="Goodwin S."/>
            <person name="Spatafora J."/>
            <person name="Crous P."/>
            <person name="Grigoriev I."/>
        </authorList>
    </citation>
    <scope>NUCLEOTIDE SEQUENCE</scope>
    <source>
        <strain evidence="5">CBS 123094</strain>
    </source>
</reference>
<keyword evidence="4" id="KW-0010">Activator</keyword>
<dbReference type="GO" id="GO:0006357">
    <property type="term" value="P:regulation of transcription by RNA polymerase II"/>
    <property type="evidence" value="ECO:0007669"/>
    <property type="project" value="InterPro"/>
</dbReference>
<dbReference type="GO" id="GO:0016592">
    <property type="term" value="C:mediator complex"/>
    <property type="evidence" value="ECO:0007669"/>
    <property type="project" value="InterPro"/>
</dbReference>
<evidence type="ECO:0000256" key="1">
    <source>
        <dbReference type="ARBA" id="ARBA00004123"/>
    </source>
</evidence>
<comment type="subcellular location">
    <subcellularLocation>
        <location evidence="1 4">Nucleus</location>
    </subcellularLocation>
</comment>
<proteinExistence type="inferred from homology"/>
<sequence length="184" mass="19471">MANPETDQPYRIIAASHIRELSIINETLPPILTHSATCISLLTTRPILSKSSLDSPQHRRATLQASSSTFFSLVNNLTPALKAQVDALEAQFIIPEKAAAKKRVTAAAPVIHGVTGQVAVGGPGQGHGAGHEGDMEDRITNEGLGEWDVGVLNARAGVRQVGALEEVLERVEGVLGGMVREEEG</sequence>
<dbReference type="OrthoDB" id="5418434at2759"/>
<evidence type="ECO:0000256" key="3">
    <source>
        <dbReference type="ARBA" id="ARBA00023242"/>
    </source>
</evidence>
<dbReference type="Gene3D" id="1.10.287.3490">
    <property type="match status" value="1"/>
</dbReference>
<keyword evidence="3 4" id="KW-0539">Nucleus</keyword>
<dbReference type="EMBL" id="ML977585">
    <property type="protein sequence ID" value="KAF2001058.1"/>
    <property type="molecule type" value="Genomic_DNA"/>
</dbReference>
<evidence type="ECO:0000256" key="2">
    <source>
        <dbReference type="ARBA" id="ARBA00008186"/>
    </source>
</evidence>
<protein>
    <recommendedName>
        <fullName evidence="4">Mediator of RNA polymerase II transcription subunit 11</fullName>
    </recommendedName>
    <alternativeName>
        <fullName evidence="4">Mediator complex subunit 11</fullName>
    </alternativeName>
</protein>
<name>A0A6A5WJ64_9PLEO</name>
<dbReference type="Pfam" id="PF10280">
    <property type="entry name" value="Med11"/>
    <property type="match status" value="1"/>
</dbReference>
<evidence type="ECO:0000313" key="6">
    <source>
        <dbReference type="Proteomes" id="UP000799779"/>
    </source>
</evidence>
<dbReference type="Proteomes" id="UP000799779">
    <property type="component" value="Unassembled WGS sequence"/>
</dbReference>
<gene>
    <name evidence="4" type="primary">MED11</name>
    <name evidence="5" type="ORF">P154DRAFT_619681</name>
</gene>
<evidence type="ECO:0000256" key="4">
    <source>
        <dbReference type="RuleBase" id="RU364147"/>
    </source>
</evidence>
<keyword evidence="4" id="KW-0804">Transcription</keyword>
<accession>A0A6A5WJ64</accession>
<comment type="similarity">
    <text evidence="2 4">Belongs to the Mediator complex subunit 11 family.</text>
</comment>
<evidence type="ECO:0000313" key="5">
    <source>
        <dbReference type="EMBL" id="KAF2001058.1"/>
    </source>
</evidence>
<keyword evidence="4" id="KW-0805">Transcription regulation</keyword>
<comment type="subunit">
    <text evidence="4">Component of the Mediator complex.</text>
</comment>
<comment type="function">
    <text evidence="4">Component of the Mediator complex, a coactivator involved in the regulated transcription of nearly all RNA polymerase II-dependent genes. Mediator functions as a bridge to convey information from gene-specific regulatory proteins to the basal RNA polymerase II transcription machinery. Mediator is recruited to promoters by direct interactions with regulatory proteins and serves as a scaffold for the assembly of a functional pre-initiation complex with RNA polymerase II and the general transcription factors.</text>
</comment>
<organism evidence="5 6">
    <name type="scientific">Amniculicola lignicola CBS 123094</name>
    <dbReference type="NCBI Taxonomy" id="1392246"/>
    <lineage>
        <taxon>Eukaryota</taxon>
        <taxon>Fungi</taxon>
        <taxon>Dikarya</taxon>
        <taxon>Ascomycota</taxon>
        <taxon>Pezizomycotina</taxon>
        <taxon>Dothideomycetes</taxon>
        <taxon>Pleosporomycetidae</taxon>
        <taxon>Pleosporales</taxon>
        <taxon>Amniculicolaceae</taxon>
        <taxon>Amniculicola</taxon>
    </lineage>
</organism>
<dbReference type="AlphaFoldDB" id="A0A6A5WJ64"/>
<keyword evidence="6" id="KW-1185">Reference proteome</keyword>